<name>A0A545T5P1_9PROT</name>
<evidence type="ECO:0000256" key="1">
    <source>
        <dbReference type="SAM" id="Phobius"/>
    </source>
</evidence>
<evidence type="ECO:0000313" key="2">
    <source>
        <dbReference type="EMBL" id="TQV72495.1"/>
    </source>
</evidence>
<sequence length="232" mass="26186">MNRPALVAGRTAFGRGRVTDYGFRSLINQSAWSLSLYPIVRGGDNRSGFQQSGVTMQLNCQRLAHLLLCVAIMIPLTGCAPAFFKYRYVSLNLIEGLEIIEVGRLTDDRLFFHNAMPLAYLLKRDSYDLRFEIDKTRLTGEMRVTIVSRRSENRSLQGDDAASEPGGVAFDHYRELPENTLRFASSNEFMFGGREEFTAVFKVVDDTLGLITKESIEFKLETNGFYVVIDAI</sequence>
<comment type="caution">
    <text evidence="2">The sequence shown here is derived from an EMBL/GenBank/DDBJ whole genome shotgun (WGS) entry which is preliminary data.</text>
</comment>
<protein>
    <submittedName>
        <fullName evidence="2">Uncharacterized protein</fullName>
    </submittedName>
</protein>
<keyword evidence="1" id="KW-0812">Transmembrane</keyword>
<organism evidence="2 3">
    <name type="scientific">Denitrobaculum tricleocarpae</name>
    <dbReference type="NCBI Taxonomy" id="2591009"/>
    <lineage>
        <taxon>Bacteria</taxon>
        <taxon>Pseudomonadati</taxon>
        <taxon>Pseudomonadota</taxon>
        <taxon>Alphaproteobacteria</taxon>
        <taxon>Rhodospirillales</taxon>
        <taxon>Rhodospirillaceae</taxon>
        <taxon>Denitrobaculum</taxon>
    </lineage>
</organism>
<dbReference type="RefSeq" id="WP_142899342.1">
    <property type="nucleotide sequence ID" value="NZ_ML660063.1"/>
</dbReference>
<dbReference type="AlphaFoldDB" id="A0A545T5P1"/>
<proteinExistence type="predicted"/>
<gene>
    <name evidence="2" type="ORF">FKG95_25840</name>
</gene>
<keyword evidence="1" id="KW-0472">Membrane</keyword>
<keyword evidence="3" id="KW-1185">Reference proteome</keyword>
<reference evidence="2 3" key="1">
    <citation type="submission" date="2019-06" db="EMBL/GenBank/DDBJ databases">
        <title>Whole genome sequence for Rhodospirillaceae sp. R148.</title>
        <authorList>
            <person name="Wang G."/>
        </authorList>
    </citation>
    <scope>NUCLEOTIDE SEQUENCE [LARGE SCALE GENOMIC DNA]</scope>
    <source>
        <strain evidence="2 3">R148</strain>
    </source>
</reference>
<feature type="transmembrane region" description="Helical" evidence="1">
    <location>
        <begin position="63"/>
        <end position="84"/>
    </location>
</feature>
<evidence type="ECO:0000313" key="3">
    <source>
        <dbReference type="Proteomes" id="UP000315252"/>
    </source>
</evidence>
<accession>A0A545T5P1</accession>
<dbReference type="Proteomes" id="UP000315252">
    <property type="component" value="Unassembled WGS sequence"/>
</dbReference>
<dbReference type="EMBL" id="VHSH01000012">
    <property type="protein sequence ID" value="TQV72495.1"/>
    <property type="molecule type" value="Genomic_DNA"/>
</dbReference>
<keyword evidence="1" id="KW-1133">Transmembrane helix</keyword>